<comment type="pathway">
    <text evidence="8">Quinol/quinone metabolism; menaquinone biosynthesis; menaquinol from 1,4-dihydroxy-2-naphthoate: step 1/2.</text>
</comment>
<feature type="transmembrane region" description="Helical" evidence="8">
    <location>
        <begin position="21"/>
        <end position="40"/>
    </location>
</feature>
<evidence type="ECO:0000313" key="11">
    <source>
        <dbReference type="Proteomes" id="UP000788426"/>
    </source>
</evidence>
<feature type="transmembrane region" description="Helical" evidence="8">
    <location>
        <begin position="180"/>
        <end position="197"/>
    </location>
</feature>
<evidence type="ECO:0000256" key="8">
    <source>
        <dbReference type="HAMAP-Rule" id="MF_01937"/>
    </source>
</evidence>
<evidence type="ECO:0000256" key="5">
    <source>
        <dbReference type="ARBA" id="ARBA00022692"/>
    </source>
</evidence>
<comment type="function">
    <text evidence="8">Conversion of 1,4-dihydroxy-2-naphthoate (DHNA) to demethylmenaquinone (DMK).</text>
</comment>
<dbReference type="Proteomes" id="UP000788426">
    <property type="component" value="Unassembled WGS sequence"/>
</dbReference>
<evidence type="ECO:0000256" key="2">
    <source>
        <dbReference type="ARBA" id="ARBA00022428"/>
    </source>
</evidence>
<feature type="transmembrane region" description="Helical" evidence="8">
    <location>
        <begin position="124"/>
        <end position="143"/>
    </location>
</feature>
<keyword evidence="11" id="KW-1185">Reference proteome</keyword>
<feature type="transmembrane region" description="Helical" evidence="8">
    <location>
        <begin position="46"/>
        <end position="66"/>
    </location>
</feature>
<name>A0ABS6YAC5_9BACT</name>
<gene>
    <name evidence="8 10" type="primary">menA</name>
    <name evidence="10" type="ORF">KZO38_01935</name>
</gene>
<dbReference type="InterPro" id="IPR004657">
    <property type="entry name" value="MenA"/>
</dbReference>
<evidence type="ECO:0000256" key="7">
    <source>
        <dbReference type="ARBA" id="ARBA00023136"/>
    </source>
</evidence>
<keyword evidence="7 8" id="KW-0472">Membrane</keyword>
<evidence type="ECO:0000256" key="1">
    <source>
        <dbReference type="ARBA" id="ARBA00004141"/>
    </source>
</evidence>
<feature type="transmembrane region" description="Helical" evidence="8">
    <location>
        <begin position="251"/>
        <end position="271"/>
    </location>
</feature>
<comment type="catalytic activity">
    <reaction evidence="8">
        <text>an all-trans-polyprenyl diphosphate + 1,4-dihydroxy-2-naphthoate + H(+) = a 2-demethylmenaquinol + CO2 + diphosphate</text>
        <dbReference type="Rhea" id="RHEA:26478"/>
        <dbReference type="Rhea" id="RHEA-COMP:9563"/>
        <dbReference type="Rhea" id="RHEA-COMP:9564"/>
        <dbReference type="ChEBI" id="CHEBI:11173"/>
        <dbReference type="ChEBI" id="CHEBI:15378"/>
        <dbReference type="ChEBI" id="CHEBI:16526"/>
        <dbReference type="ChEBI" id="CHEBI:33019"/>
        <dbReference type="ChEBI" id="CHEBI:55437"/>
        <dbReference type="ChEBI" id="CHEBI:58914"/>
        <dbReference type="EC" id="2.5.1.74"/>
    </reaction>
</comment>
<keyword evidence="6 8" id="KW-1133">Transmembrane helix</keyword>
<dbReference type="InterPro" id="IPR026046">
    <property type="entry name" value="UBIAD1"/>
</dbReference>
<dbReference type="EMBL" id="JAHXCT010000001">
    <property type="protein sequence ID" value="MBW4768530.1"/>
    <property type="molecule type" value="Genomic_DNA"/>
</dbReference>
<evidence type="ECO:0000256" key="3">
    <source>
        <dbReference type="ARBA" id="ARBA00022475"/>
    </source>
</evidence>
<feature type="transmembrane region" description="Helical" evidence="8">
    <location>
        <begin position="150"/>
        <end position="168"/>
    </location>
</feature>
<dbReference type="HAMAP" id="MF_01937">
    <property type="entry name" value="MenA_1"/>
    <property type="match status" value="1"/>
</dbReference>
<dbReference type="RefSeq" id="WP_219479379.1">
    <property type="nucleotide sequence ID" value="NZ_JABZTH010000015.1"/>
</dbReference>
<dbReference type="CDD" id="cd13962">
    <property type="entry name" value="PT_UbiA_UBIAD1"/>
    <property type="match status" value="1"/>
</dbReference>
<reference evidence="10 11" key="1">
    <citation type="submission" date="2021-07" db="EMBL/GenBank/DDBJ databases">
        <title>Genomic diversity and antimicrobial resistance of Prevotella spp. isolated from chronic lung disease airways.</title>
        <authorList>
            <person name="Webb K.A."/>
            <person name="Olagoke O.S."/>
            <person name="Baird T."/>
            <person name="Neill J."/>
            <person name="Pham A."/>
            <person name="Wells T.J."/>
            <person name="Ramsay K.A."/>
            <person name="Bell S.C."/>
            <person name="Sarovich D.S."/>
            <person name="Price E.P."/>
        </authorList>
    </citation>
    <scope>NUCLEOTIDE SEQUENCE [LARGE SCALE GENOMIC DNA]</scope>
    <source>
        <strain evidence="10 11">SCHI0011.S.12</strain>
    </source>
</reference>
<dbReference type="PANTHER" id="PTHR13929:SF0">
    <property type="entry name" value="UBIA PRENYLTRANSFERASE DOMAIN-CONTAINING PROTEIN 1"/>
    <property type="match status" value="1"/>
</dbReference>
<organism evidence="10 11">
    <name type="scientific">Hoylesella nanceiensis</name>
    <dbReference type="NCBI Taxonomy" id="425941"/>
    <lineage>
        <taxon>Bacteria</taxon>
        <taxon>Pseudomonadati</taxon>
        <taxon>Bacteroidota</taxon>
        <taxon>Bacteroidia</taxon>
        <taxon>Bacteroidales</taxon>
        <taxon>Prevotellaceae</taxon>
        <taxon>Hoylesella</taxon>
    </lineage>
</organism>
<keyword evidence="4 8" id="KW-0808">Transferase</keyword>
<keyword evidence="3 8" id="KW-1003">Cell membrane</keyword>
<protein>
    <recommendedName>
        <fullName evidence="8 9">1,4-dihydroxy-2-naphthoate octaprenyltransferase</fullName>
        <shortName evidence="8">DHNA-octaprenyltransferase</shortName>
        <ecNumber evidence="8 9">2.5.1.74</ecNumber>
    </recommendedName>
</protein>
<evidence type="ECO:0000256" key="6">
    <source>
        <dbReference type="ARBA" id="ARBA00022989"/>
    </source>
</evidence>
<accession>A0ABS6YAC5</accession>
<sequence>MEQRIAENSWKAWLLATRPKTLISAIIPVCIAAAWAFVHGGHEVNILPLVLCFAFAIVMQIDANFINDYFDFKRGNDNETRLGPKRACAQGWIKPRSMFHAIILTTIIASAIGFPLIFFGGYQLILLGLACVVFCFLYTTHLSYWGLGDVLVLVFFGLVPVLGTYYLVALPGSTVFNLDVVVSAINCGLIIDLLLIVNNFRDIDNDKAAGKKTLVVYIGKKNTLVLYCGIGVVVLLLGGLFLIHSNLMACLLPLLFLPFHISTFIEMKTIYKGKELNKVLGKTARNIFIYGLLLSLGILLG</sequence>
<comment type="caution">
    <text evidence="10">The sequence shown here is derived from an EMBL/GenBank/DDBJ whole genome shotgun (WGS) entry which is preliminary data.</text>
</comment>
<keyword evidence="2 8" id="KW-0474">Menaquinone biosynthesis</keyword>
<dbReference type="InterPro" id="IPR000537">
    <property type="entry name" value="UbiA_prenyltransferase"/>
</dbReference>
<feature type="transmembrane region" description="Helical" evidence="8">
    <location>
        <begin position="283"/>
        <end position="300"/>
    </location>
</feature>
<feature type="transmembrane region" description="Helical" evidence="8">
    <location>
        <begin position="224"/>
        <end position="245"/>
    </location>
</feature>
<keyword evidence="5 8" id="KW-0812">Transmembrane</keyword>
<feature type="transmembrane region" description="Helical" evidence="8">
    <location>
        <begin position="99"/>
        <end position="118"/>
    </location>
</feature>
<evidence type="ECO:0000313" key="10">
    <source>
        <dbReference type="EMBL" id="MBW4768530.1"/>
    </source>
</evidence>
<evidence type="ECO:0000256" key="9">
    <source>
        <dbReference type="NCBIfam" id="TIGR00751"/>
    </source>
</evidence>
<dbReference type="EC" id="2.5.1.74" evidence="8 9"/>
<comment type="subcellular location">
    <subcellularLocation>
        <location evidence="8">Cell membrane</location>
        <topology evidence="8">Multi-pass membrane protein</topology>
    </subcellularLocation>
    <subcellularLocation>
        <location evidence="1">Membrane</location>
        <topology evidence="1">Multi-pass membrane protein</topology>
    </subcellularLocation>
</comment>
<dbReference type="Pfam" id="PF01040">
    <property type="entry name" value="UbiA"/>
    <property type="match status" value="1"/>
</dbReference>
<dbReference type="NCBIfam" id="TIGR00751">
    <property type="entry name" value="menA"/>
    <property type="match status" value="1"/>
</dbReference>
<evidence type="ECO:0000256" key="4">
    <source>
        <dbReference type="ARBA" id="ARBA00022679"/>
    </source>
</evidence>
<proteinExistence type="inferred from homology"/>
<comment type="similarity">
    <text evidence="8">Belongs to the MenA family. Type 1 subfamily.</text>
</comment>
<dbReference type="PANTHER" id="PTHR13929">
    <property type="entry name" value="1,4-DIHYDROXY-2-NAPHTHOATE OCTAPRENYLTRANSFERASE"/>
    <property type="match status" value="1"/>
</dbReference>
<dbReference type="PIRSF" id="PIRSF005355">
    <property type="entry name" value="UBIAD1"/>
    <property type="match status" value="1"/>
</dbReference>